<organism evidence="2 3">
    <name type="scientific">Pelomonas dachongensis</name>
    <dbReference type="NCBI Taxonomy" id="3299029"/>
    <lineage>
        <taxon>Bacteria</taxon>
        <taxon>Pseudomonadati</taxon>
        <taxon>Pseudomonadota</taxon>
        <taxon>Betaproteobacteria</taxon>
        <taxon>Burkholderiales</taxon>
        <taxon>Sphaerotilaceae</taxon>
        <taxon>Roseateles</taxon>
    </lineage>
</organism>
<keyword evidence="1" id="KW-0472">Membrane</keyword>
<feature type="transmembrane region" description="Helical" evidence="1">
    <location>
        <begin position="61"/>
        <end position="80"/>
    </location>
</feature>
<keyword evidence="3" id="KW-1185">Reference proteome</keyword>
<gene>
    <name evidence="2" type="ORF">ACG02S_11890</name>
</gene>
<name>A0ABW7EM71_9BURK</name>
<dbReference type="Proteomes" id="UP001606300">
    <property type="component" value="Unassembled WGS sequence"/>
</dbReference>
<keyword evidence="1" id="KW-1133">Transmembrane helix</keyword>
<evidence type="ECO:0000313" key="3">
    <source>
        <dbReference type="Proteomes" id="UP001606300"/>
    </source>
</evidence>
<sequence length="81" mass="9261">MNSNFWSDNWWEVPIWLLGVAAVIYIGAYARRNPDASASRVMFFLFPALNPDRSSRPTSRWTFVAALSVIISIIVLEWQGN</sequence>
<accession>A0ABW7EM71</accession>
<evidence type="ECO:0000256" key="1">
    <source>
        <dbReference type="SAM" id="Phobius"/>
    </source>
</evidence>
<comment type="caution">
    <text evidence="2">The sequence shown here is derived from an EMBL/GenBank/DDBJ whole genome shotgun (WGS) entry which is preliminary data.</text>
</comment>
<protein>
    <submittedName>
        <fullName evidence="2">Uncharacterized protein</fullName>
    </submittedName>
</protein>
<reference evidence="2 3" key="1">
    <citation type="submission" date="2024-09" db="EMBL/GenBank/DDBJ databases">
        <title>Novel species of the genus Pelomonas and Roseateles isolated from streams.</title>
        <authorList>
            <person name="Lu H."/>
        </authorList>
    </citation>
    <scope>NUCLEOTIDE SEQUENCE [LARGE SCALE GENOMIC DNA]</scope>
    <source>
        <strain evidence="2 3">DC23W</strain>
    </source>
</reference>
<dbReference type="EMBL" id="JBIGHY010000003">
    <property type="protein sequence ID" value="MFG6414597.1"/>
    <property type="molecule type" value="Genomic_DNA"/>
</dbReference>
<keyword evidence="1" id="KW-0812">Transmembrane</keyword>
<proteinExistence type="predicted"/>
<evidence type="ECO:0000313" key="2">
    <source>
        <dbReference type="EMBL" id="MFG6414597.1"/>
    </source>
</evidence>
<feature type="transmembrane region" description="Helical" evidence="1">
    <location>
        <begin position="13"/>
        <end position="30"/>
    </location>
</feature>